<feature type="region of interest" description="Disordered" evidence="1">
    <location>
        <begin position="529"/>
        <end position="555"/>
    </location>
</feature>
<dbReference type="AlphaFoldDB" id="A0AAN8RSA5"/>
<feature type="compositionally biased region" description="Low complexity" evidence="1">
    <location>
        <begin position="186"/>
        <end position="196"/>
    </location>
</feature>
<reference evidence="2 3" key="1">
    <citation type="submission" date="2019-10" db="EMBL/GenBank/DDBJ databases">
        <authorList>
            <person name="Palmer J.M."/>
        </authorList>
    </citation>
    <scope>NUCLEOTIDE SEQUENCE [LARGE SCALE GENOMIC DNA]</scope>
    <source>
        <strain evidence="2 3">TWF506</strain>
    </source>
</reference>
<protein>
    <submittedName>
        <fullName evidence="2">Uncharacterized protein</fullName>
    </submittedName>
</protein>
<keyword evidence="3" id="KW-1185">Reference proteome</keyword>
<feature type="region of interest" description="Disordered" evidence="1">
    <location>
        <begin position="112"/>
        <end position="209"/>
    </location>
</feature>
<accession>A0AAN8RSA5</accession>
<feature type="compositionally biased region" description="Polar residues" evidence="1">
    <location>
        <begin position="472"/>
        <end position="486"/>
    </location>
</feature>
<comment type="caution">
    <text evidence="2">The sequence shown here is derived from an EMBL/GenBank/DDBJ whole genome shotgun (WGS) entry which is preliminary data.</text>
</comment>
<evidence type="ECO:0000313" key="2">
    <source>
        <dbReference type="EMBL" id="KAK6508349.1"/>
    </source>
</evidence>
<dbReference type="Proteomes" id="UP001307849">
    <property type="component" value="Unassembled WGS sequence"/>
</dbReference>
<evidence type="ECO:0000313" key="3">
    <source>
        <dbReference type="Proteomes" id="UP001307849"/>
    </source>
</evidence>
<proteinExistence type="predicted"/>
<gene>
    <name evidence="2" type="ORF">TWF506_010443</name>
</gene>
<feature type="region of interest" description="Disordered" evidence="1">
    <location>
        <begin position="423"/>
        <end position="493"/>
    </location>
</feature>
<name>A0AAN8RSA5_9PEZI</name>
<dbReference type="EMBL" id="JAVHJM010000008">
    <property type="protein sequence ID" value="KAK6508349.1"/>
    <property type="molecule type" value="Genomic_DNA"/>
</dbReference>
<organism evidence="2 3">
    <name type="scientific">Arthrobotrys conoides</name>
    <dbReference type="NCBI Taxonomy" id="74498"/>
    <lineage>
        <taxon>Eukaryota</taxon>
        <taxon>Fungi</taxon>
        <taxon>Dikarya</taxon>
        <taxon>Ascomycota</taxon>
        <taxon>Pezizomycotina</taxon>
        <taxon>Orbiliomycetes</taxon>
        <taxon>Orbiliales</taxon>
        <taxon>Orbiliaceae</taxon>
        <taxon>Arthrobotrys</taxon>
    </lineage>
</organism>
<feature type="compositionally biased region" description="Polar residues" evidence="1">
    <location>
        <begin position="450"/>
        <end position="462"/>
    </location>
</feature>
<feature type="compositionally biased region" description="Polar residues" evidence="1">
    <location>
        <begin position="114"/>
        <end position="157"/>
    </location>
</feature>
<evidence type="ECO:0000256" key="1">
    <source>
        <dbReference type="SAM" id="MobiDB-lite"/>
    </source>
</evidence>
<sequence>MPARDLATDLAKEVFRRVPGELANSKNVEFLAEEYLLKEPSLGLDPEISRDARLEKIFDRYIRDLELYLPRYLDELLDEEFQRITVASEDGEKEGNEDFDVGICSVPEELETGSEFNPQPIQHISNNSWDISNPNTSGDFLTPSNNNGSQSGQTTFELTKETSEAMPIPSSPETFSESSDSKLNDSDSIFSSRPSSAETSTTSLFDPFDSSPNALPKAVEVLPNQKVEYDSVGQTTWPIEPSSTDISSSDPEQMFSEEQPEVIFSPALPTPEMVFDKPGLGSPLSDSSTELEDDDINISQSSKTQFSGIQTPMPMGKATGLGLLTQDSTEFRTQQDPVYIVESDQDPLFTPPYYQNPQLSLPQFLDNIPVVAPLGGTRAPPIQHSLNDKPVATSVSEQVVTVEQVGFEDRIPTDILAINSDELNLENKGSEPGLDEQDPVNESEGKEKASLSSKESPTTASPLDSPDLEPSNLETSSPEQIKTPATKTVPEKVLPPIQVQTEVLKPTLPTAPVPGLQIFTASDPESETPLAAAVSPSSDLPVNLGADDNRTPNTKGLPSGFLSKISFGRILPEWGLKTPLLPNILPQIPSVSLPWIVPVSLASSFNPTPKVISGTQTVESYHDSLFVPPPIPGGFPHTEDFSEEPVAELCEVATSDPNTQLETSSTENSSSNIWDEIISLLNTILLQAWVPYFELIRYLAFSSKALDDSYTEFPVINSFILDSWTPGLELLHCIISLPQLLPEHIVPESDYFIQPSIELWTPVLEAVEHLSAALSQIPYHRLFYLSTYQSLAAFILGLSSTIGNLRSSTLPSKLVAQLTEILPSFPITSWLKLYDEALFQDTTTKDSPKEIDAPISIPSSTPPSCPHESFSVCTCQVLKSFSPQTNSEFNFYTGFRFNPQLLQRAGCSNIPCSYSHLYLYLILLTWVTEPAYFAGSTRSFGSIVSCSLSIFLPILLHFKFSLGFPLSVLHLSYSSLRLLRNVLV</sequence>